<dbReference type="AlphaFoldDB" id="A0A926UWL7"/>
<feature type="domain" description="Transposase IS200-like" evidence="1">
    <location>
        <begin position="9"/>
        <end position="126"/>
    </location>
</feature>
<dbReference type="SMART" id="SM01321">
    <property type="entry name" value="Y1_Tnp"/>
    <property type="match status" value="1"/>
</dbReference>
<dbReference type="PANTHER" id="PTHR34322">
    <property type="entry name" value="TRANSPOSASE, Y1_TNP DOMAIN-CONTAINING"/>
    <property type="match status" value="1"/>
</dbReference>
<reference evidence="2" key="1">
    <citation type="journal article" date="2015" name="ISME J.">
        <title>Draft Genome Sequence of Streptomyces incarnatus NRRL8089, which Produces the Nucleoside Antibiotic Sinefungin.</title>
        <authorList>
            <person name="Oshima K."/>
            <person name="Hattori M."/>
            <person name="Shimizu H."/>
            <person name="Fukuda K."/>
            <person name="Nemoto M."/>
            <person name="Inagaki K."/>
            <person name="Tamura T."/>
        </authorList>
    </citation>
    <scope>NUCLEOTIDE SEQUENCE</scope>
    <source>
        <strain evidence="2">FACHB-1277</strain>
    </source>
</reference>
<dbReference type="GO" id="GO:0006313">
    <property type="term" value="P:DNA transposition"/>
    <property type="evidence" value="ECO:0007669"/>
    <property type="project" value="InterPro"/>
</dbReference>
<evidence type="ECO:0000313" key="2">
    <source>
        <dbReference type="EMBL" id="MBD2152619.1"/>
    </source>
</evidence>
<proteinExistence type="predicted"/>
<accession>A0A926UWL7</accession>
<evidence type="ECO:0000313" key="3">
    <source>
        <dbReference type="Proteomes" id="UP000631421"/>
    </source>
</evidence>
<organism evidence="2 3">
    <name type="scientific">Pseudanabaena cinerea FACHB-1277</name>
    <dbReference type="NCBI Taxonomy" id="2949581"/>
    <lineage>
        <taxon>Bacteria</taxon>
        <taxon>Bacillati</taxon>
        <taxon>Cyanobacteriota</taxon>
        <taxon>Cyanophyceae</taxon>
        <taxon>Pseudanabaenales</taxon>
        <taxon>Pseudanabaenaceae</taxon>
        <taxon>Pseudanabaena</taxon>
        <taxon>Pseudanabaena cinerea</taxon>
    </lineage>
</organism>
<dbReference type="Pfam" id="PF01797">
    <property type="entry name" value="Y1_Tnp"/>
    <property type="match status" value="1"/>
</dbReference>
<dbReference type="Proteomes" id="UP000631421">
    <property type="component" value="Unassembled WGS sequence"/>
</dbReference>
<dbReference type="Gene3D" id="3.30.70.1290">
    <property type="entry name" value="Transposase IS200-like"/>
    <property type="match status" value="1"/>
</dbReference>
<dbReference type="GO" id="GO:0003677">
    <property type="term" value="F:DNA binding"/>
    <property type="evidence" value="ECO:0007669"/>
    <property type="project" value="InterPro"/>
</dbReference>
<dbReference type="InterPro" id="IPR002686">
    <property type="entry name" value="Transposase_17"/>
</dbReference>
<evidence type="ECO:0000259" key="1">
    <source>
        <dbReference type="SMART" id="SM01321"/>
    </source>
</evidence>
<comment type="caution">
    <text evidence="2">The sequence shown here is derived from an EMBL/GenBank/DDBJ whole genome shotgun (WGS) entry which is preliminary data.</text>
</comment>
<reference evidence="2" key="2">
    <citation type="submission" date="2020-08" db="EMBL/GenBank/DDBJ databases">
        <authorList>
            <person name="Chen M."/>
            <person name="Teng W."/>
            <person name="Zhao L."/>
            <person name="Hu C."/>
            <person name="Zhou Y."/>
            <person name="Han B."/>
            <person name="Song L."/>
            <person name="Shu W."/>
        </authorList>
    </citation>
    <scope>NUCLEOTIDE SEQUENCE</scope>
    <source>
        <strain evidence="2">FACHB-1277</strain>
    </source>
</reference>
<dbReference type="RefSeq" id="WP_190353085.1">
    <property type="nucleotide sequence ID" value="NZ_JACJPY010000124.1"/>
</dbReference>
<keyword evidence="3" id="KW-1185">Reference proteome</keyword>
<dbReference type="EMBL" id="JACJPY010000124">
    <property type="protein sequence ID" value="MBD2152619.1"/>
    <property type="molecule type" value="Genomic_DNA"/>
</dbReference>
<sequence length="265" mass="31199">MARKPRELKSGYCYHVTVRCNNREFRLIRDECREVLLFSIQKCKDKFGFKLYALCIMSNHIHYLLEPAEPEDLPKIMHWLNWYTAMCFNRMMNRTGHFWEKRYHSTGFANTDMRRALNTLRYIHANPKAAGMQLGFFYDYSNYGTYDRLTDDGLTQWHPAFLMLGLSLDICAAAYRKFCQKYKPKPKPEKRNYWGTKLLANLKIKGKTGKGCRGQKSLWDEWDKPDEEIRKVAEKFVMANCYDPKVACQKFSENDGGDGEEAGDR</sequence>
<dbReference type="InterPro" id="IPR036515">
    <property type="entry name" value="Transposase_17_sf"/>
</dbReference>
<name>A0A926UWL7_9CYAN</name>
<dbReference type="SUPFAM" id="SSF143422">
    <property type="entry name" value="Transposase IS200-like"/>
    <property type="match status" value="1"/>
</dbReference>
<dbReference type="PANTHER" id="PTHR34322:SF2">
    <property type="entry name" value="TRANSPOSASE IS200-LIKE DOMAIN-CONTAINING PROTEIN"/>
    <property type="match status" value="1"/>
</dbReference>
<protein>
    <submittedName>
        <fullName evidence="2">Transposase</fullName>
    </submittedName>
</protein>
<dbReference type="GO" id="GO:0004803">
    <property type="term" value="F:transposase activity"/>
    <property type="evidence" value="ECO:0007669"/>
    <property type="project" value="InterPro"/>
</dbReference>
<gene>
    <name evidence="2" type="ORF">H6F44_21215</name>
</gene>